<evidence type="ECO:0000313" key="15">
    <source>
        <dbReference type="Proteomes" id="UP000486351"/>
    </source>
</evidence>
<dbReference type="EMBL" id="QXGA01003420">
    <property type="protein sequence ID" value="KAE9083474.1"/>
    <property type="molecule type" value="Genomic_DNA"/>
</dbReference>
<evidence type="ECO:0000313" key="1">
    <source>
        <dbReference type="EMBL" id="KAE8944332.1"/>
    </source>
</evidence>
<evidence type="ECO:0000313" key="11">
    <source>
        <dbReference type="Proteomes" id="UP000437068"/>
    </source>
</evidence>
<evidence type="ECO:0000313" key="9">
    <source>
        <dbReference type="Proteomes" id="UP000429523"/>
    </source>
</evidence>
<keyword evidence="10" id="KW-1185">Reference proteome</keyword>
<proteinExistence type="predicted"/>
<evidence type="ECO:0000313" key="7">
    <source>
        <dbReference type="EMBL" id="KAE9279019.1"/>
    </source>
</evidence>
<dbReference type="Proteomes" id="UP000433483">
    <property type="component" value="Unassembled WGS sequence"/>
</dbReference>
<dbReference type="EMBL" id="QXGB01003325">
    <property type="protein sequence ID" value="KAE9171420.1"/>
    <property type="molecule type" value="Genomic_DNA"/>
</dbReference>
<dbReference type="Proteomes" id="UP000488956">
    <property type="component" value="Unassembled WGS sequence"/>
</dbReference>
<reference evidence="14 15" key="1">
    <citation type="submission" date="2018-09" db="EMBL/GenBank/DDBJ databases">
        <title>Genomic investigation of the strawberry pathogen Phytophthora fragariae indicates pathogenicity is determined by transcriptional variation in three key races.</title>
        <authorList>
            <person name="Adams T.M."/>
            <person name="Armitage A.D."/>
            <person name="Sobczyk M.K."/>
            <person name="Bates H.J."/>
            <person name="Dunwell J.M."/>
            <person name="Nellist C.F."/>
            <person name="Harrison R.J."/>
        </authorList>
    </citation>
    <scope>NUCLEOTIDE SEQUENCE [LARGE SCALE GENOMIC DNA]</scope>
    <source>
        <strain evidence="7 11">A4</strain>
        <strain evidence="6 10">NOV-27</strain>
        <strain evidence="5 12">NOV-5</strain>
        <strain evidence="3 13">NOV-71</strain>
        <strain evidence="8 15">NOV-77</strain>
        <strain evidence="1 9">NOV-9</strain>
        <strain evidence="4 16">ONT-3</strain>
        <strain evidence="2 14">SCRP245</strain>
    </source>
</reference>
<name>A0A6A3HNI0_9STRA</name>
<evidence type="ECO:0000313" key="12">
    <source>
        <dbReference type="Proteomes" id="UP000440732"/>
    </source>
</evidence>
<dbReference type="Proteomes" id="UP000441208">
    <property type="component" value="Unassembled WGS sequence"/>
</dbReference>
<dbReference type="Proteomes" id="UP000440732">
    <property type="component" value="Unassembled WGS sequence"/>
</dbReference>
<comment type="caution">
    <text evidence="2">The sequence shown here is derived from an EMBL/GenBank/DDBJ whole genome shotgun (WGS) entry which is preliminary data.</text>
</comment>
<evidence type="ECO:0000313" key="6">
    <source>
        <dbReference type="EMBL" id="KAE9171420.1"/>
    </source>
</evidence>
<dbReference type="EMBL" id="QXGE01002808">
    <property type="protein sequence ID" value="KAE9279019.1"/>
    <property type="molecule type" value="Genomic_DNA"/>
</dbReference>
<evidence type="ECO:0000313" key="16">
    <source>
        <dbReference type="Proteomes" id="UP000488956"/>
    </source>
</evidence>
<dbReference type="AlphaFoldDB" id="A0A6A3HNI0"/>
<evidence type="ECO:0000313" key="8">
    <source>
        <dbReference type="EMBL" id="KAE9285901.1"/>
    </source>
</evidence>
<protein>
    <submittedName>
        <fullName evidence="2">Uncharacterized protein</fullName>
    </submittedName>
</protein>
<dbReference type="EMBL" id="QXFW01003371">
    <property type="protein sequence ID" value="KAE8971191.1"/>
    <property type="molecule type" value="Genomic_DNA"/>
</dbReference>
<evidence type="ECO:0000313" key="4">
    <source>
        <dbReference type="EMBL" id="KAE9070872.1"/>
    </source>
</evidence>
<dbReference type="EMBL" id="QXFZ01003323">
    <property type="protein sequence ID" value="KAE9069798.1"/>
    <property type="molecule type" value="Genomic_DNA"/>
</dbReference>
<dbReference type="EMBL" id="QXGF01000209">
    <property type="protein sequence ID" value="KAE8944332.1"/>
    <property type="molecule type" value="Genomic_DNA"/>
</dbReference>
<evidence type="ECO:0000313" key="3">
    <source>
        <dbReference type="EMBL" id="KAE9069798.1"/>
    </source>
</evidence>
<dbReference type="Proteomes" id="UP000429523">
    <property type="component" value="Unassembled WGS sequence"/>
</dbReference>
<dbReference type="EMBL" id="QXFY01003362">
    <property type="protein sequence ID" value="KAE9285901.1"/>
    <property type="molecule type" value="Genomic_DNA"/>
</dbReference>
<dbReference type="Proteomes" id="UP000437068">
    <property type="component" value="Unassembled WGS sequence"/>
</dbReference>
<evidence type="ECO:0000313" key="2">
    <source>
        <dbReference type="EMBL" id="KAE8971191.1"/>
    </source>
</evidence>
<dbReference type="Proteomes" id="UP000486351">
    <property type="component" value="Unassembled WGS sequence"/>
</dbReference>
<organism evidence="2 14">
    <name type="scientific">Phytophthora fragariae</name>
    <dbReference type="NCBI Taxonomy" id="53985"/>
    <lineage>
        <taxon>Eukaryota</taxon>
        <taxon>Sar</taxon>
        <taxon>Stramenopiles</taxon>
        <taxon>Oomycota</taxon>
        <taxon>Peronosporomycetes</taxon>
        <taxon>Peronosporales</taxon>
        <taxon>Peronosporaceae</taxon>
        <taxon>Phytophthora</taxon>
    </lineage>
</organism>
<accession>A0A6A3HNI0</accession>
<sequence length="81" mass="8866">MPRELRGYVPETGGFRPVFAGLGGDSGMLCSRQGNLRSQGPSLPGRLHVEVYLLLMPPNLLRMYPLSFSDSAAEKKFTLLA</sequence>
<evidence type="ECO:0000313" key="10">
    <source>
        <dbReference type="Proteomes" id="UP000433483"/>
    </source>
</evidence>
<evidence type="ECO:0000313" key="5">
    <source>
        <dbReference type="EMBL" id="KAE9083474.1"/>
    </source>
</evidence>
<dbReference type="EMBL" id="QXFX01003149">
    <property type="protein sequence ID" value="KAE9070872.1"/>
    <property type="molecule type" value="Genomic_DNA"/>
</dbReference>
<dbReference type="Proteomes" id="UP000460718">
    <property type="component" value="Unassembled WGS sequence"/>
</dbReference>
<gene>
    <name evidence="7" type="ORF">PF001_g24904</name>
    <name evidence="6" type="ORF">PF005_g27148</name>
    <name evidence="5" type="ORF">PF006_g26682</name>
    <name evidence="3" type="ORF">PF007_g27173</name>
    <name evidence="8" type="ORF">PF008_g26797</name>
    <name evidence="1" type="ORF">PF009_g5978</name>
    <name evidence="4" type="ORF">PF010_g26100</name>
    <name evidence="2" type="ORF">PF011_g26124</name>
</gene>
<evidence type="ECO:0000313" key="13">
    <source>
        <dbReference type="Proteomes" id="UP000441208"/>
    </source>
</evidence>
<evidence type="ECO:0000313" key="14">
    <source>
        <dbReference type="Proteomes" id="UP000460718"/>
    </source>
</evidence>